<evidence type="ECO:0000313" key="4">
    <source>
        <dbReference type="Proteomes" id="UP000016605"/>
    </source>
</evidence>
<dbReference type="PATRIC" id="fig|1358026.3.peg.3282"/>
<dbReference type="AlphaFoldDB" id="U2T4S0"/>
<comment type="caution">
    <text evidence="3">The sequence shown here is derived from an EMBL/GenBank/DDBJ whole genome shotgun (WGS) entry which is preliminary data.</text>
</comment>
<dbReference type="Pfam" id="PF08327">
    <property type="entry name" value="AHSA1"/>
    <property type="match status" value="1"/>
</dbReference>
<evidence type="ECO:0000259" key="2">
    <source>
        <dbReference type="Pfam" id="PF08327"/>
    </source>
</evidence>
<evidence type="ECO:0000313" key="3">
    <source>
        <dbReference type="EMBL" id="ERK69722.1"/>
    </source>
</evidence>
<organism evidence="3 4">
    <name type="scientific">Leifsonia aquatica ATCC 14665</name>
    <dbReference type="NCBI Taxonomy" id="1358026"/>
    <lineage>
        <taxon>Bacteria</taxon>
        <taxon>Bacillati</taxon>
        <taxon>Actinomycetota</taxon>
        <taxon>Actinomycetes</taxon>
        <taxon>Micrococcales</taxon>
        <taxon>Microbacteriaceae</taxon>
        <taxon>Leifsonia</taxon>
    </lineage>
</organism>
<dbReference type="EMBL" id="AWVQ01000621">
    <property type="protein sequence ID" value="ERK69722.1"/>
    <property type="molecule type" value="Genomic_DNA"/>
</dbReference>
<sequence length="182" mass="19676">MVQLLGCRRANRLSLREGAEMATENPAAVADTEELTVRRTIRIAAPREKVWAAVTEPAHISRWFAATVLDPQGDGSITFEGYGTVPLRVAAIDPQDSVTYLWNNDDNLGVHPAEVDEASATRFTFTLADDQDGTRLTVVESGFGATSDPAANVQSHRQGWTDELDKLVALLEDGVELAGARA</sequence>
<dbReference type="Gene3D" id="3.30.530.20">
    <property type="match status" value="1"/>
</dbReference>
<dbReference type="Proteomes" id="UP000016605">
    <property type="component" value="Unassembled WGS sequence"/>
</dbReference>
<dbReference type="InterPro" id="IPR013538">
    <property type="entry name" value="ASHA1/2-like_C"/>
</dbReference>
<feature type="domain" description="Activator of Hsp90 ATPase homologue 1/2-like C-terminal" evidence="2">
    <location>
        <begin position="44"/>
        <end position="172"/>
    </location>
</feature>
<protein>
    <recommendedName>
        <fullName evidence="2">Activator of Hsp90 ATPase homologue 1/2-like C-terminal domain-containing protein</fullName>
    </recommendedName>
</protein>
<proteinExistence type="inferred from homology"/>
<evidence type="ECO:0000256" key="1">
    <source>
        <dbReference type="ARBA" id="ARBA00006817"/>
    </source>
</evidence>
<dbReference type="InterPro" id="IPR023393">
    <property type="entry name" value="START-like_dom_sf"/>
</dbReference>
<reference evidence="3 4" key="1">
    <citation type="submission" date="2013-08" db="EMBL/GenBank/DDBJ databases">
        <authorList>
            <person name="Weinstock G."/>
            <person name="Sodergren E."/>
            <person name="Wylie T."/>
            <person name="Fulton L."/>
            <person name="Fulton R."/>
            <person name="Fronick C."/>
            <person name="O'Laughlin M."/>
            <person name="Godfrey J."/>
            <person name="Miner T."/>
            <person name="Herter B."/>
            <person name="Appelbaum E."/>
            <person name="Cordes M."/>
            <person name="Lek S."/>
            <person name="Wollam A."/>
            <person name="Pepin K.H."/>
            <person name="Palsikar V.B."/>
            <person name="Mitreva M."/>
            <person name="Wilson R.K."/>
        </authorList>
    </citation>
    <scope>NUCLEOTIDE SEQUENCE [LARGE SCALE GENOMIC DNA]</scope>
    <source>
        <strain evidence="3 4">ATCC 14665</strain>
    </source>
</reference>
<dbReference type="HOGENOM" id="CLU_108923_2_0_11"/>
<gene>
    <name evidence="3" type="ORF">N136_03957</name>
</gene>
<name>U2T4S0_LEIAQ</name>
<accession>U2T4S0</accession>
<comment type="similarity">
    <text evidence="1">Belongs to the AHA1 family.</text>
</comment>
<dbReference type="SUPFAM" id="SSF55961">
    <property type="entry name" value="Bet v1-like"/>
    <property type="match status" value="1"/>
</dbReference>